<dbReference type="Proteomes" id="UP000612746">
    <property type="component" value="Unassembled WGS sequence"/>
</dbReference>
<proteinExistence type="predicted"/>
<dbReference type="InterPro" id="IPR009792">
    <property type="entry name" value="TMEM242"/>
</dbReference>
<gene>
    <name evidence="2" type="ORF">INT44_004181</name>
</gene>
<evidence type="ECO:0000313" key="2">
    <source>
        <dbReference type="EMBL" id="KAG2189039.1"/>
    </source>
</evidence>
<reference evidence="2" key="1">
    <citation type="submission" date="2020-12" db="EMBL/GenBank/DDBJ databases">
        <title>Metabolic potential, ecology and presence of endohyphal bacteria is reflected in genomic diversity of Mucoromycotina.</title>
        <authorList>
            <person name="Muszewska A."/>
            <person name="Okrasinska A."/>
            <person name="Steczkiewicz K."/>
            <person name="Drgas O."/>
            <person name="Orlowska M."/>
            <person name="Perlinska-Lenart U."/>
            <person name="Aleksandrzak-Piekarczyk T."/>
            <person name="Szatraj K."/>
            <person name="Zielenkiewicz U."/>
            <person name="Pilsyk S."/>
            <person name="Malc E."/>
            <person name="Mieczkowski P."/>
            <person name="Kruszewska J.S."/>
            <person name="Biernat P."/>
            <person name="Pawlowska J."/>
        </authorList>
    </citation>
    <scope>NUCLEOTIDE SEQUENCE</scope>
    <source>
        <strain evidence="2">WA0000051536</strain>
    </source>
</reference>
<evidence type="ECO:0000256" key="1">
    <source>
        <dbReference type="SAM" id="Phobius"/>
    </source>
</evidence>
<name>A0A8H7US98_9FUNG</name>
<protein>
    <recommendedName>
        <fullName evidence="4">Transmembrane protein 242</fullName>
    </recommendedName>
</protein>
<feature type="transmembrane region" description="Helical" evidence="1">
    <location>
        <begin position="103"/>
        <end position="126"/>
    </location>
</feature>
<dbReference type="EMBL" id="JAEPRA010000001">
    <property type="protein sequence ID" value="KAG2189039.1"/>
    <property type="molecule type" value="Genomic_DNA"/>
</dbReference>
<organism evidence="2 3">
    <name type="scientific">Umbelopsis vinacea</name>
    <dbReference type="NCBI Taxonomy" id="44442"/>
    <lineage>
        <taxon>Eukaryota</taxon>
        <taxon>Fungi</taxon>
        <taxon>Fungi incertae sedis</taxon>
        <taxon>Mucoromycota</taxon>
        <taxon>Mucoromycotina</taxon>
        <taxon>Umbelopsidomycetes</taxon>
        <taxon>Umbelopsidales</taxon>
        <taxon>Umbelopsidaceae</taxon>
        <taxon>Umbelopsis</taxon>
    </lineage>
</organism>
<keyword evidence="1" id="KW-0472">Membrane</keyword>
<evidence type="ECO:0008006" key="4">
    <source>
        <dbReference type="Google" id="ProtNLM"/>
    </source>
</evidence>
<keyword evidence="1" id="KW-0812">Transmembrane</keyword>
<feature type="transmembrane region" description="Helical" evidence="1">
    <location>
        <begin position="20"/>
        <end position="38"/>
    </location>
</feature>
<dbReference type="Pfam" id="PF07096">
    <property type="entry name" value="DUF1358"/>
    <property type="match status" value="1"/>
</dbReference>
<keyword evidence="1" id="KW-1133">Transmembrane helix</keyword>
<dbReference type="OrthoDB" id="2378895at2759"/>
<dbReference type="AlphaFoldDB" id="A0A8H7US98"/>
<keyword evidence="3" id="KW-1185">Reference proteome</keyword>
<sequence>MSTTNTKKASEPPIQPKTLLAGAASAFVLGLAGSIWQANRKHAREMKAEAASGHVAAEVPVSATTAKPIPVASQMHMPPPQPVMTPAEYAKSRADARHFALRSFGYGTLAAVGGMGVLALLTAWWMDVSSIEELSQKLQDTIPRRTTALRAKILREETIEDELSMLPNIDRPQSDEDISAEQWWQDLKKEWGQDVEARREWHSLRDAHDKKR</sequence>
<accession>A0A8H7US98</accession>
<evidence type="ECO:0000313" key="3">
    <source>
        <dbReference type="Proteomes" id="UP000612746"/>
    </source>
</evidence>
<comment type="caution">
    <text evidence="2">The sequence shown here is derived from an EMBL/GenBank/DDBJ whole genome shotgun (WGS) entry which is preliminary data.</text>
</comment>